<dbReference type="SMART" id="SM00267">
    <property type="entry name" value="GGDEF"/>
    <property type="match status" value="1"/>
</dbReference>
<evidence type="ECO:0000259" key="1">
    <source>
        <dbReference type="PROSITE" id="PS50112"/>
    </source>
</evidence>
<dbReference type="InterPro" id="IPR035965">
    <property type="entry name" value="PAS-like_dom_sf"/>
</dbReference>
<dbReference type="InterPro" id="IPR043128">
    <property type="entry name" value="Rev_trsase/Diguanyl_cyclase"/>
</dbReference>
<proteinExistence type="predicted"/>
<accession>A0A1W1D3A3</accession>
<dbReference type="PROSITE" id="PS50112">
    <property type="entry name" value="PAS"/>
    <property type="match status" value="1"/>
</dbReference>
<dbReference type="GO" id="GO:1902201">
    <property type="term" value="P:negative regulation of bacterial-type flagellum-dependent cell motility"/>
    <property type="evidence" value="ECO:0007669"/>
    <property type="project" value="TreeGrafter"/>
</dbReference>
<dbReference type="InterPro" id="IPR000160">
    <property type="entry name" value="GGDEF_dom"/>
</dbReference>
<dbReference type="InterPro" id="IPR000014">
    <property type="entry name" value="PAS"/>
</dbReference>
<gene>
    <name evidence="3" type="ORF">MNB_SM-3-204</name>
</gene>
<dbReference type="AlphaFoldDB" id="A0A1W1D3A3"/>
<dbReference type="NCBIfam" id="TIGR00254">
    <property type="entry name" value="GGDEF"/>
    <property type="match status" value="1"/>
</dbReference>
<dbReference type="FunFam" id="3.30.70.270:FF:000001">
    <property type="entry name" value="Diguanylate cyclase domain protein"/>
    <property type="match status" value="1"/>
</dbReference>
<dbReference type="InterPro" id="IPR029787">
    <property type="entry name" value="Nucleotide_cyclase"/>
</dbReference>
<protein>
    <submittedName>
        <fullName evidence="3">Uncharacterized protein</fullName>
    </submittedName>
</protein>
<feature type="domain" description="GGDEF" evidence="2">
    <location>
        <begin position="146"/>
        <end position="273"/>
    </location>
</feature>
<dbReference type="Pfam" id="PF13426">
    <property type="entry name" value="PAS_9"/>
    <property type="match status" value="1"/>
</dbReference>
<evidence type="ECO:0000313" key="3">
    <source>
        <dbReference type="EMBL" id="SFV75028.1"/>
    </source>
</evidence>
<evidence type="ECO:0000259" key="2">
    <source>
        <dbReference type="PROSITE" id="PS50887"/>
    </source>
</evidence>
<dbReference type="NCBIfam" id="TIGR00229">
    <property type="entry name" value="sensory_box"/>
    <property type="match status" value="1"/>
</dbReference>
<dbReference type="Pfam" id="PF00990">
    <property type="entry name" value="GGDEF"/>
    <property type="match status" value="1"/>
</dbReference>
<name>A0A1W1D3A3_9ZZZZ</name>
<dbReference type="Gene3D" id="3.30.70.270">
    <property type="match status" value="1"/>
</dbReference>
<reference evidence="3" key="1">
    <citation type="submission" date="2016-10" db="EMBL/GenBank/DDBJ databases">
        <authorList>
            <person name="de Groot N.N."/>
        </authorList>
    </citation>
    <scope>NUCLEOTIDE SEQUENCE</scope>
</reference>
<dbReference type="EMBL" id="FPHP01000014">
    <property type="protein sequence ID" value="SFV75028.1"/>
    <property type="molecule type" value="Genomic_DNA"/>
</dbReference>
<sequence>MSLTGIFIYQEKFVYVNDAFCDIVGYTKEELLNMAPWETVTPKYQEKVKAITYKRINGKLCEAVHIQLEIQTKNGDVRFVKVAAATMHHKNRFAGTANVVDITEHIKLEEKLKKLATKDALTGIYNRYKTTMIIEEQIIRANRYNEIFSLIMFDIDHFKRVNDTYGHDVGDYVLQELSKTILQIIRKTDKLGRWGGEEFMLITPHTNQTEAFELAQKIRKGIENHPFQTVNHITISMGVTQYKNGDTLTIITKTVDDALYKAKENGRNQVVLF</sequence>
<dbReference type="SUPFAM" id="SSF55785">
    <property type="entry name" value="PYP-like sensor domain (PAS domain)"/>
    <property type="match status" value="1"/>
</dbReference>
<feature type="domain" description="PAS" evidence="1">
    <location>
        <begin position="1"/>
        <end position="59"/>
    </location>
</feature>
<dbReference type="GO" id="GO:0043709">
    <property type="term" value="P:cell adhesion involved in single-species biofilm formation"/>
    <property type="evidence" value="ECO:0007669"/>
    <property type="project" value="TreeGrafter"/>
</dbReference>
<dbReference type="SUPFAM" id="SSF55073">
    <property type="entry name" value="Nucleotide cyclase"/>
    <property type="match status" value="1"/>
</dbReference>
<organism evidence="3">
    <name type="scientific">hydrothermal vent metagenome</name>
    <dbReference type="NCBI Taxonomy" id="652676"/>
    <lineage>
        <taxon>unclassified sequences</taxon>
        <taxon>metagenomes</taxon>
        <taxon>ecological metagenomes</taxon>
    </lineage>
</organism>
<dbReference type="PROSITE" id="PS50887">
    <property type="entry name" value="GGDEF"/>
    <property type="match status" value="1"/>
</dbReference>
<dbReference type="Gene3D" id="3.30.450.20">
    <property type="entry name" value="PAS domain"/>
    <property type="match status" value="1"/>
</dbReference>
<dbReference type="PANTHER" id="PTHR45138:SF9">
    <property type="entry name" value="DIGUANYLATE CYCLASE DGCM-RELATED"/>
    <property type="match status" value="1"/>
</dbReference>
<dbReference type="GO" id="GO:0005886">
    <property type="term" value="C:plasma membrane"/>
    <property type="evidence" value="ECO:0007669"/>
    <property type="project" value="TreeGrafter"/>
</dbReference>
<dbReference type="CDD" id="cd00130">
    <property type="entry name" value="PAS"/>
    <property type="match status" value="1"/>
</dbReference>
<dbReference type="InterPro" id="IPR050469">
    <property type="entry name" value="Diguanylate_Cyclase"/>
</dbReference>
<dbReference type="CDD" id="cd01949">
    <property type="entry name" value="GGDEF"/>
    <property type="match status" value="1"/>
</dbReference>
<dbReference type="GO" id="GO:0052621">
    <property type="term" value="F:diguanylate cyclase activity"/>
    <property type="evidence" value="ECO:0007669"/>
    <property type="project" value="TreeGrafter"/>
</dbReference>
<dbReference type="PANTHER" id="PTHR45138">
    <property type="entry name" value="REGULATORY COMPONENTS OF SENSORY TRANSDUCTION SYSTEM"/>
    <property type="match status" value="1"/>
</dbReference>